<dbReference type="EMBL" id="CM056815">
    <property type="protein sequence ID" value="KAJ8630191.1"/>
    <property type="molecule type" value="Genomic_DNA"/>
</dbReference>
<accession>A0ACC2L9L1</accession>
<name>A0ACC2L9L1_PERAE</name>
<organism evidence="1 2">
    <name type="scientific">Persea americana</name>
    <name type="common">Avocado</name>
    <dbReference type="NCBI Taxonomy" id="3435"/>
    <lineage>
        <taxon>Eukaryota</taxon>
        <taxon>Viridiplantae</taxon>
        <taxon>Streptophyta</taxon>
        <taxon>Embryophyta</taxon>
        <taxon>Tracheophyta</taxon>
        <taxon>Spermatophyta</taxon>
        <taxon>Magnoliopsida</taxon>
        <taxon>Magnoliidae</taxon>
        <taxon>Laurales</taxon>
        <taxon>Lauraceae</taxon>
        <taxon>Persea</taxon>
    </lineage>
</organism>
<proteinExistence type="predicted"/>
<reference evidence="1 2" key="1">
    <citation type="journal article" date="2022" name="Hortic Res">
        <title>A haplotype resolved chromosomal level avocado genome allows analysis of novel avocado genes.</title>
        <authorList>
            <person name="Nath O."/>
            <person name="Fletcher S.J."/>
            <person name="Hayward A."/>
            <person name="Shaw L.M."/>
            <person name="Masouleh A.K."/>
            <person name="Furtado A."/>
            <person name="Henry R.J."/>
            <person name="Mitter N."/>
        </authorList>
    </citation>
    <scope>NUCLEOTIDE SEQUENCE [LARGE SCALE GENOMIC DNA]</scope>
    <source>
        <strain evidence="2">cv. Hass</strain>
    </source>
</reference>
<gene>
    <name evidence="1" type="ORF">MRB53_023514</name>
</gene>
<keyword evidence="2" id="KW-1185">Reference proteome</keyword>
<dbReference type="Proteomes" id="UP001234297">
    <property type="component" value="Chromosome 7"/>
</dbReference>
<evidence type="ECO:0000313" key="1">
    <source>
        <dbReference type="EMBL" id="KAJ8630191.1"/>
    </source>
</evidence>
<sequence length="449" mass="50946">MHQPPELPDCVYPTQPIYIYPKSPTPKHFLYLSNLDDQKFLRFSIKYLYLYKKGVCLETLKSSLSRTLVDYYPLAGRLRVSREGGQKLEVDCNGEGAIFAEAFMDFTAEEFLQISTRPNRSWRKLLYRVEGQSFLSIPPLVVQVTTLRCGGMFVCTAINHCLADGIGSSQFLHAWAHFTTKPHSYLSVAPFHSRSLLCPRAPPRITFPHPEFTKTAPQHSPLFDLTQFTTTLSQPLVPTSTTFSPSLILRLKRLCVPSLKCTSFEALASHVWRAWIKTLNPPPHLRIKLLFSINIRKRLKPELPQGFYGNGFVLGCAESTVKELVDANLRFGVELVQEAKESLDDKYIRSMVDLMEEMRPSPDLSASLVISQWSKLGLDELDFGEGGPLHMGPVASEIYCLFLPVIGDPDATRVLMSVPESVVHEFEYYMNDLDLFDRDEREDEGMEIV</sequence>
<protein>
    <submittedName>
        <fullName evidence="1">Uncharacterized protein</fullName>
    </submittedName>
</protein>
<comment type="caution">
    <text evidence="1">The sequence shown here is derived from an EMBL/GenBank/DDBJ whole genome shotgun (WGS) entry which is preliminary data.</text>
</comment>
<evidence type="ECO:0000313" key="2">
    <source>
        <dbReference type="Proteomes" id="UP001234297"/>
    </source>
</evidence>